<dbReference type="EMBL" id="LSRL02001241">
    <property type="protein sequence ID" value="TDG39221.1"/>
    <property type="molecule type" value="Genomic_DNA"/>
</dbReference>
<proteinExistence type="predicted"/>
<keyword evidence="2" id="KW-1185">Reference proteome</keyword>
<accession>A0A484AUF1</accession>
<comment type="caution">
    <text evidence="1">The sequence shown here is derived from an EMBL/GenBank/DDBJ whole genome shotgun (WGS) entry which is preliminary data.</text>
</comment>
<organism evidence="1 2">
    <name type="scientific">Drosophila navojoa</name>
    <name type="common">Fruit fly</name>
    <dbReference type="NCBI Taxonomy" id="7232"/>
    <lineage>
        <taxon>Eukaryota</taxon>
        <taxon>Metazoa</taxon>
        <taxon>Ecdysozoa</taxon>
        <taxon>Arthropoda</taxon>
        <taxon>Hexapoda</taxon>
        <taxon>Insecta</taxon>
        <taxon>Pterygota</taxon>
        <taxon>Neoptera</taxon>
        <taxon>Endopterygota</taxon>
        <taxon>Diptera</taxon>
        <taxon>Brachycera</taxon>
        <taxon>Muscomorpha</taxon>
        <taxon>Ephydroidea</taxon>
        <taxon>Drosophilidae</taxon>
        <taxon>Drosophila</taxon>
    </lineage>
</organism>
<protein>
    <submittedName>
        <fullName evidence="1">Uncharacterized protein</fullName>
    </submittedName>
</protein>
<evidence type="ECO:0000313" key="2">
    <source>
        <dbReference type="Proteomes" id="UP000295192"/>
    </source>
</evidence>
<name>A0A484AUF1_DRONA</name>
<gene>
    <name evidence="1" type="ORF">AWZ03_014356</name>
</gene>
<dbReference type="Proteomes" id="UP000295192">
    <property type="component" value="Unassembled WGS sequence"/>
</dbReference>
<evidence type="ECO:0000313" key="1">
    <source>
        <dbReference type="EMBL" id="TDG39221.1"/>
    </source>
</evidence>
<reference evidence="1 2" key="1">
    <citation type="journal article" date="2019" name="J. Hered.">
        <title>An Improved Genome Assembly for Drosophila navojoa, the Basal Species in the mojavensis Cluster.</title>
        <authorList>
            <person name="Vanderlinde T."/>
            <person name="Dupim E.G."/>
            <person name="Nazario-Yepiz N.O."/>
            <person name="Carvalho A.B."/>
        </authorList>
    </citation>
    <scope>NUCLEOTIDE SEQUENCE [LARGE SCALE GENOMIC DNA]</scope>
    <source>
        <strain evidence="1">Navoj_Jal97</strain>
        <tissue evidence="1">Whole organism</tissue>
    </source>
</reference>
<sequence length="9" mass="1120">MKINWTINT</sequence>
<feature type="non-terminal residue" evidence="1">
    <location>
        <position position="9"/>
    </location>
</feature>